<dbReference type="Proteomes" id="UP000240883">
    <property type="component" value="Unassembled WGS sequence"/>
</dbReference>
<dbReference type="SUPFAM" id="SSF54593">
    <property type="entry name" value="Glyoxalase/Bleomycin resistance protein/Dihydroxybiphenyl dioxygenase"/>
    <property type="match status" value="1"/>
</dbReference>
<sequence length="198" mass="21937">MSDANPNAPPGPHTPGVHIVPPPRPPSPATSSYRLNHLMLRIKDPQSSIRFYTDCFGLHVIFIFNAGPWTIYYLGPRECGMQDLGTAKGLIELYHIPADRETRYFSGNEYESSVQGSRSGPGGVGFGHLGFTVPNVEETLQRVRNFGYEIIKPLNEDAVNTMGLPNGIVEGNHGEVHEGYKWVFRQLAFVKDPDVSVE</sequence>
<evidence type="ECO:0000313" key="3">
    <source>
        <dbReference type="EMBL" id="PSN65504.1"/>
    </source>
</evidence>
<name>A0A2T2NJ92_CORCC</name>
<dbReference type="PANTHER" id="PTHR10374:SF19">
    <property type="entry name" value="LYASE (GLO1), PUTATIVE (AFU_ORTHOLOGUE AFUA_2G13550)-RELATED"/>
    <property type="match status" value="1"/>
</dbReference>
<gene>
    <name evidence="3" type="ORF">BS50DRAFT_575500</name>
</gene>
<dbReference type="EMBL" id="KZ678137">
    <property type="protein sequence ID" value="PSN65504.1"/>
    <property type="molecule type" value="Genomic_DNA"/>
</dbReference>
<dbReference type="InterPro" id="IPR004360">
    <property type="entry name" value="Glyas_Fos-R_dOase_dom"/>
</dbReference>
<dbReference type="PANTHER" id="PTHR10374">
    <property type="entry name" value="LACTOYLGLUTATHIONE LYASE GLYOXALASE I"/>
    <property type="match status" value="1"/>
</dbReference>
<protein>
    <recommendedName>
        <fullName evidence="2">VOC domain-containing protein</fullName>
    </recommendedName>
</protein>
<evidence type="ECO:0000313" key="4">
    <source>
        <dbReference type="Proteomes" id="UP000240883"/>
    </source>
</evidence>
<feature type="region of interest" description="Disordered" evidence="1">
    <location>
        <begin position="1"/>
        <end position="30"/>
    </location>
</feature>
<proteinExistence type="predicted"/>
<reference evidence="3 4" key="1">
    <citation type="journal article" date="2018" name="Front. Microbiol.">
        <title>Genome-Wide Analysis of Corynespora cassiicola Leaf Fall Disease Putative Effectors.</title>
        <authorList>
            <person name="Lopez D."/>
            <person name="Ribeiro S."/>
            <person name="Label P."/>
            <person name="Fumanal B."/>
            <person name="Venisse J.S."/>
            <person name="Kohler A."/>
            <person name="de Oliveira R.R."/>
            <person name="Labutti K."/>
            <person name="Lipzen A."/>
            <person name="Lail K."/>
            <person name="Bauer D."/>
            <person name="Ohm R.A."/>
            <person name="Barry K.W."/>
            <person name="Spatafora J."/>
            <person name="Grigoriev I.V."/>
            <person name="Martin F.M."/>
            <person name="Pujade-Renaud V."/>
        </authorList>
    </citation>
    <scope>NUCLEOTIDE SEQUENCE [LARGE SCALE GENOMIC DNA]</scope>
    <source>
        <strain evidence="3 4">Philippines</strain>
    </source>
</reference>
<evidence type="ECO:0000256" key="1">
    <source>
        <dbReference type="SAM" id="MobiDB-lite"/>
    </source>
</evidence>
<organism evidence="3 4">
    <name type="scientific">Corynespora cassiicola Philippines</name>
    <dbReference type="NCBI Taxonomy" id="1448308"/>
    <lineage>
        <taxon>Eukaryota</taxon>
        <taxon>Fungi</taxon>
        <taxon>Dikarya</taxon>
        <taxon>Ascomycota</taxon>
        <taxon>Pezizomycotina</taxon>
        <taxon>Dothideomycetes</taxon>
        <taxon>Pleosporomycetidae</taxon>
        <taxon>Pleosporales</taxon>
        <taxon>Corynesporascaceae</taxon>
        <taxon>Corynespora</taxon>
    </lineage>
</organism>
<keyword evidence="4" id="KW-1185">Reference proteome</keyword>
<dbReference type="Gene3D" id="3.10.180.10">
    <property type="entry name" value="2,3-Dihydroxybiphenyl 1,2-Dioxygenase, domain 1"/>
    <property type="match status" value="1"/>
</dbReference>
<evidence type="ECO:0000259" key="2">
    <source>
        <dbReference type="PROSITE" id="PS51819"/>
    </source>
</evidence>
<dbReference type="PROSITE" id="PS51819">
    <property type="entry name" value="VOC"/>
    <property type="match status" value="1"/>
</dbReference>
<accession>A0A2T2NJ92</accession>
<feature type="domain" description="VOC" evidence="2">
    <location>
        <begin position="34"/>
        <end position="179"/>
    </location>
</feature>
<dbReference type="AlphaFoldDB" id="A0A2T2NJ92"/>
<dbReference type="Pfam" id="PF00903">
    <property type="entry name" value="Glyoxalase"/>
    <property type="match status" value="1"/>
</dbReference>
<dbReference type="InterPro" id="IPR037523">
    <property type="entry name" value="VOC_core"/>
</dbReference>
<dbReference type="InterPro" id="IPR029068">
    <property type="entry name" value="Glyas_Bleomycin-R_OHBP_Dase"/>
</dbReference>
<dbReference type="STRING" id="1448308.A0A2T2NJ92"/>
<dbReference type="OrthoDB" id="16820at2759"/>